<evidence type="ECO:0000259" key="9">
    <source>
        <dbReference type="Pfam" id="PF25198"/>
    </source>
</evidence>
<dbReference type="Pfam" id="PF05504">
    <property type="entry name" value="Spore_GerAC"/>
    <property type="match status" value="1"/>
</dbReference>
<organism evidence="10 11">
    <name type="scientific">Cohnella nanjingensis</name>
    <dbReference type="NCBI Taxonomy" id="1387779"/>
    <lineage>
        <taxon>Bacteria</taxon>
        <taxon>Bacillati</taxon>
        <taxon>Bacillota</taxon>
        <taxon>Bacilli</taxon>
        <taxon>Bacillales</taxon>
        <taxon>Paenibacillaceae</taxon>
        <taxon>Cohnella</taxon>
    </lineage>
</organism>
<evidence type="ECO:0000256" key="4">
    <source>
        <dbReference type="ARBA" id="ARBA00022729"/>
    </source>
</evidence>
<evidence type="ECO:0000313" key="11">
    <source>
        <dbReference type="Proteomes" id="UP000547209"/>
    </source>
</evidence>
<keyword evidence="11" id="KW-1185">Reference proteome</keyword>
<name>A0A7X0VGA9_9BACL</name>
<dbReference type="InterPro" id="IPR008844">
    <property type="entry name" value="Spore_GerAC-like"/>
</dbReference>
<evidence type="ECO:0000256" key="2">
    <source>
        <dbReference type="ARBA" id="ARBA00007886"/>
    </source>
</evidence>
<comment type="subcellular location">
    <subcellularLocation>
        <location evidence="1">Membrane</location>
        <topology evidence="1">Lipid-anchor</topology>
    </subcellularLocation>
</comment>
<dbReference type="Gene3D" id="3.30.300.210">
    <property type="entry name" value="Nutrient germinant receptor protein C, domain 3"/>
    <property type="match status" value="1"/>
</dbReference>
<dbReference type="InterPro" id="IPR038501">
    <property type="entry name" value="Spore_GerAC_C_sf"/>
</dbReference>
<evidence type="ECO:0000256" key="5">
    <source>
        <dbReference type="ARBA" id="ARBA00023136"/>
    </source>
</evidence>
<dbReference type="PANTHER" id="PTHR35789">
    <property type="entry name" value="SPORE GERMINATION PROTEIN B3"/>
    <property type="match status" value="1"/>
</dbReference>
<dbReference type="InterPro" id="IPR057336">
    <property type="entry name" value="GerAC_N"/>
</dbReference>
<gene>
    <name evidence="10" type="ORF">H7C19_19865</name>
</gene>
<dbReference type="PROSITE" id="PS51257">
    <property type="entry name" value="PROKAR_LIPOPROTEIN"/>
    <property type="match status" value="1"/>
</dbReference>
<dbReference type="InterPro" id="IPR046953">
    <property type="entry name" value="Spore_GerAC-like_C"/>
</dbReference>
<keyword evidence="5" id="KW-0472">Membrane</keyword>
<dbReference type="EMBL" id="JACJVP010000032">
    <property type="protein sequence ID" value="MBB6672940.1"/>
    <property type="molecule type" value="Genomic_DNA"/>
</dbReference>
<dbReference type="Pfam" id="PF25198">
    <property type="entry name" value="Spore_GerAC_N"/>
    <property type="match status" value="1"/>
</dbReference>
<evidence type="ECO:0000256" key="1">
    <source>
        <dbReference type="ARBA" id="ARBA00004635"/>
    </source>
</evidence>
<accession>A0A7X0VGA9</accession>
<comment type="similarity">
    <text evidence="2">Belongs to the GerABKC lipoprotein family.</text>
</comment>
<feature type="domain" description="Spore germination GerAC-like C-terminal" evidence="8">
    <location>
        <begin position="220"/>
        <end position="384"/>
    </location>
</feature>
<dbReference type="NCBIfam" id="TIGR02887">
    <property type="entry name" value="spore_ger_x_C"/>
    <property type="match status" value="1"/>
</dbReference>
<dbReference type="AlphaFoldDB" id="A0A7X0VGA9"/>
<comment type="caution">
    <text evidence="10">The sequence shown here is derived from an EMBL/GenBank/DDBJ whole genome shotgun (WGS) entry which is preliminary data.</text>
</comment>
<dbReference type="Proteomes" id="UP000547209">
    <property type="component" value="Unassembled WGS sequence"/>
</dbReference>
<keyword evidence="7" id="KW-0449">Lipoprotein</keyword>
<keyword evidence="3" id="KW-0309">Germination</keyword>
<keyword evidence="6" id="KW-0564">Palmitate</keyword>
<dbReference type="GO" id="GO:0009847">
    <property type="term" value="P:spore germination"/>
    <property type="evidence" value="ECO:0007669"/>
    <property type="project" value="InterPro"/>
</dbReference>
<sequence length="395" mass="45154">MHTWKRPYSRLGLRLLKGFSLLFLLLVMSGCWGQKNIDQLTVVAAIGLDAAPDDRIEMSVQLVNPTLPVAAGAGGQRRPFAMYAAEGDTIFEAMEQIRKQAKKNLFFPQSRIILIEEELARRGIEEYTDFFWRDTQQNPLSWILISKQPARDTLQKSKELEDVPSEEWSDFIKNRRGNSSVTLELYKFLPRLDQVGFQAYAAGIAPVSKGGEETMAIREIAVFKQHKLVGWLTDRQAQVLGWLQGKSHNGMIQFELQDRGPKPVVFELKQIKVRLVPSVYRNRVAYRVGIRAKAELKSSVKSLDLTDVQTNRLLEKKLAAQIRESVEQTIERVCRTYNSDVIGFGEALHQSYPRQWKRMKKRWNEELADLDVQVSVSVPIIKTGLKSDQRGLQPE</sequence>
<reference evidence="10 11" key="1">
    <citation type="submission" date="2020-08" db="EMBL/GenBank/DDBJ databases">
        <title>Cohnella phylogeny.</title>
        <authorList>
            <person name="Dunlap C."/>
        </authorList>
    </citation>
    <scope>NUCLEOTIDE SEQUENCE [LARGE SCALE GENOMIC DNA]</scope>
    <source>
        <strain evidence="10 11">DSM 28246</strain>
    </source>
</reference>
<evidence type="ECO:0000259" key="8">
    <source>
        <dbReference type="Pfam" id="PF05504"/>
    </source>
</evidence>
<keyword evidence="4" id="KW-0732">Signal</keyword>
<evidence type="ECO:0000256" key="7">
    <source>
        <dbReference type="ARBA" id="ARBA00023288"/>
    </source>
</evidence>
<dbReference type="PANTHER" id="PTHR35789:SF1">
    <property type="entry name" value="SPORE GERMINATION PROTEIN B3"/>
    <property type="match status" value="1"/>
</dbReference>
<feature type="domain" description="Spore germination protein N-terminal" evidence="9">
    <location>
        <begin position="34"/>
        <end position="195"/>
    </location>
</feature>
<evidence type="ECO:0000256" key="3">
    <source>
        <dbReference type="ARBA" id="ARBA00022544"/>
    </source>
</evidence>
<proteinExistence type="inferred from homology"/>
<evidence type="ECO:0000313" key="10">
    <source>
        <dbReference type="EMBL" id="MBB6672940.1"/>
    </source>
</evidence>
<protein>
    <submittedName>
        <fullName evidence="10">Ger(X)C family spore germination protein</fullName>
    </submittedName>
</protein>
<dbReference type="GO" id="GO:0016020">
    <property type="term" value="C:membrane"/>
    <property type="evidence" value="ECO:0007669"/>
    <property type="project" value="UniProtKB-SubCell"/>
</dbReference>
<evidence type="ECO:0000256" key="6">
    <source>
        <dbReference type="ARBA" id="ARBA00023139"/>
    </source>
</evidence>
<dbReference type="RefSeq" id="WP_185670794.1">
    <property type="nucleotide sequence ID" value="NZ_JACJVP010000032.1"/>
</dbReference>